<dbReference type="PANTHER" id="PTHR23427:SF2">
    <property type="entry name" value="SURFEIT LOCUS PROTEIN 1"/>
    <property type="match status" value="1"/>
</dbReference>
<dbReference type="EMBL" id="CP027541">
    <property type="protein sequence ID" value="AWT55190.1"/>
    <property type="molecule type" value="Genomic_DNA"/>
</dbReference>
<evidence type="ECO:0000313" key="8">
    <source>
        <dbReference type="EMBL" id="AWT55190.1"/>
    </source>
</evidence>
<keyword evidence="4 6" id="KW-1133">Transmembrane helix</keyword>
<feature type="transmembrane region" description="Helical" evidence="6">
    <location>
        <begin position="213"/>
        <end position="236"/>
    </location>
</feature>
<sequence>MRRLGFLLRPQWLALIVVVIAFAYLCFTVLAPWQLGKNTKTSRENSQIANSLQAEPVPLTDILPHQDSTSDDQWRRVTATGRYLPEGQVLARLRVIEGEPAFEVLTPFAVEGGPTILVDRGYVRPVEGSGVPAIDPPPTDTVSITARLRDSEAVATGKEPFRADGALQVYSINTGQVSQLTGTPLAGSYLQLVDNQPGGLGAIPLPHLDAGPFLSYGIQWIAFGIIAPIGLGYFMYAEIQQRRRERDAQAKKDAAGPKPAAELTPEEKLADRYGKRR</sequence>
<evidence type="ECO:0000256" key="1">
    <source>
        <dbReference type="ARBA" id="ARBA00004370"/>
    </source>
</evidence>
<reference evidence="9" key="2">
    <citation type="submission" date="2018-03" db="EMBL/GenBank/DDBJ databases">
        <authorList>
            <person name="Derbyshire K."/>
            <person name="Gray T.A."/>
            <person name="Champion M."/>
        </authorList>
    </citation>
    <scope>NUCLEOTIDE SEQUENCE [LARGE SCALE GENOMIC DNA]</scope>
    <source>
        <strain evidence="9">MKD8</strain>
    </source>
</reference>
<evidence type="ECO:0000256" key="2">
    <source>
        <dbReference type="ARBA" id="ARBA00007165"/>
    </source>
</evidence>
<evidence type="ECO:0000313" key="9">
    <source>
        <dbReference type="Proteomes" id="UP000011200"/>
    </source>
</evidence>
<dbReference type="AlphaFoldDB" id="A0A2U9PTR0"/>
<dbReference type="Proteomes" id="UP000011200">
    <property type="component" value="Chromosome"/>
</dbReference>
<proteinExistence type="inferred from homology"/>
<accession>A0A2U9PTR0</accession>
<evidence type="ECO:0000256" key="5">
    <source>
        <dbReference type="ARBA" id="ARBA00023136"/>
    </source>
</evidence>
<dbReference type="GO" id="GO:0005886">
    <property type="term" value="C:plasma membrane"/>
    <property type="evidence" value="ECO:0007669"/>
    <property type="project" value="UniProtKB-SubCell"/>
</dbReference>
<name>A0A2U9PTR0_MYCSE</name>
<dbReference type="CDD" id="cd06662">
    <property type="entry name" value="SURF1"/>
    <property type="match status" value="1"/>
</dbReference>
<comment type="subcellular location">
    <subcellularLocation>
        <location evidence="6">Cell membrane</location>
        <topology evidence="6">Multi-pass membrane protein</topology>
    </subcellularLocation>
    <subcellularLocation>
        <location evidence="1">Membrane</location>
    </subcellularLocation>
</comment>
<dbReference type="RefSeq" id="WP_003895706.1">
    <property type="nucleotide sequence ID" value="NZ_CP027541.1"/>
</dbReference>
<evidence type="ECO:0000256" key="3">
    <source>
        <dbReference type="ARBA" id="ARBA00022692"/>
    </source>
</evidence>
<protein>
    <recommendedName>
        <fullName evidence="6">SURF1-like protein</fullName>
    </recommendedName>
</protein>
<dbReference type="Pfam" id="PF02104">
    <property type="entry name" value="SURF1"/>
    <property type="match status" value="1"/>
</dbReference>
<dbReference type="InterPro" id="IPR045214">
    <property type="entry name" value="Surf1/Surf4"/>
</dbReference>
<evidence type="ECO:0000256" key="7">
    <source>
        <dbReference type="SAM" id="MobiDB-lite"/>
    </source>
</evidence>
<gene>
    <name evidence="8" type="ORF">D806_042250</name>
</gene>
<feature type="region of interest" description="Disordered" evidence="7">
    <location>
        <begin position="245"/>
        <end position="277"/>
    </location>
</feature>
<feature type="compositionally biased region" description="Basic and acidic residues" evidence="7">
    <location>
        <begin position="245"/>
        <end position="255"/>
    </location>
</feature>
<feature type="compositionally biased region" description="Basic and acidic residues" evidence="7">
    <location>
        <begin position="265"/>
        <end position="277"/>
    </location>
</feature>
<feature type="transmembrane region" description="Helical" evidence="6">
    <location>
        <begin position="12"/>
        <end position="33"/>
    </location>
</feature>
<organism evidence="8 9">
    <name type="scientific">Mycolicibacterium smegmatis (strain MKD8)</name>
    <name type="common">Mycobacterium smegmatis</name>
    <dbReference type="NCBI Taxonomy" id="1214915"/>
    <lineage>
        <taxon>Bacteria</taxon>
        <taxon>Bacillati</taxon>
        <taxon>Actinomycetota</taxon>
        <taxon>Actinomycetes</taxon>
        <taxon>Mycobacteriales</taxon>
        <taxon>Mycobacteriaceae</taxon>
        <taxon>Mycolicibacterium</taxon>
    </lineage>
</organism>
<keyword evidence="5 6" id="KW-0472">Membrane</keyword>
<dbReference type="PANTHER" id="PTHR23427">
    <property type="entry name" value="SURFEIT LOCUS PROTEIN"/>
    <property type="match status" value="1"/>
</dbReference>
<evidence type="ECO:0000256" key="6">
    <source>
        <dbReference type="RuleBase" id="RU363076"/>
    </source>
</evidence>
<comment type="similarity">
    <text evidence="2 6">Belongs to the SURF1 family.</text>
</comment>
<keyword evidence="3 6" id="KW-0812">Transmembrane</keyword>
<reference evidence="8 9" key="1">
    <citation type="journal article" date="2013" name="Genome Announc.">
        <title>Draft genome sequence of MKD8, a conjugal recipient Mycobacterium smegmatis strain.</title>
        <authorList>
            <person name="Gray T.A."/>
            <person name="Palumbo M.J."/>
            <person name="Derbyshire K.M."/>
        </authorList>
    </citation>
    <scope>NUCLEOTIDE SEQUENCE [LARGE SCALE GENOMIC DNA]</scope>
    <source>
        <strain evidence="8 9">MKD8</strain>
    </source>
</reference>
<keyword evidence="6" id="KW-1003">Cell membrane</keyword>
<dbReference type="PROSITE" id="PS50895">
    <property type="entry name" value="SURF1"/>
    <property type="match status" value="1"/>
</dbReference>
<evidence type="ECO:0000256" key="4">
    <source>
        <dbReference type="ARBA" id="ARBA00022989"/>
    </source>
</evidence>
<dbReference type="InterPro" id="IPR002994">
    <property type="entry name" value="Surf1/Shy1"/>
</dbReference>